<reference evidence="1 2" key="1">
    <citation type="submission" date="2019-01" db="EMBL/GenBank/DDBJ databases">
        <authorList>
            <person name="Brito A."/>
        </authorList>
    </citation>
    <scope>NUCLEOTIDE SEQUENCE [LARGE SCALE GENOMIC DNA]</scope>
    <source>
        <strain evidence="1">1</strain>
    </source>
</reference>
<gene>
    <name evidence="1" type="ORF">H1P_730028</name>
</gene>
<dbReference type="Proteomes" id="UP000320055">
    <property type="component" value="Unassembled WGS sequence"/>
</dbReference>
<organism evidence="1 2">
    <name type="scientific">Hyella patelloides LEGE 07179</name>
    <dbReference type="NCBI Taxonomy" id="945734"/>
    <lineage>
        <taxon>Bacteria</taxon>
        <taxon>Bacillati</taxon>
        <taxon>Cyanobacteriota</taxon>
        <taxon>Cyanophyceae</taxon>
        <taxon>Pleurocapsales</taxon>
        <taxon>Hyellaceae</taxon>
        <taxon>Hyella</taxon>
    </lineage>
</organism>
<name>A0A563W3R8_9CYAN</name>
<dbReference type="EMBL" id="CAACVJ010000680">
    <property type="protein sequence ID" value="VEP18287.1"/>
    <property type="molecule type" value="Genomic_DNA"/>
</dbReference>
<protein>
    <submittedName>
        <fullName evidence="1">Uncharacterized protein</fullName>
    </submittedName>
</protein>
<evidence type="ECO:0000313" key="1">
    <source>
        <dbReference type="EMBL" id="VEP18287.1"/>
    </source>
</evidence>
<dbReference type="RefSeq" id="WP_144867523.1">
    <property type="nucleotide sequence ID" value="NZ_LR213831.1"/>
</dbReference>
<evidence type="ECO:0000313" key="2">
    <source>
        <dbReference type="Proteomes" id="UP000320055"/>
    </source>
</evidence>
<proteinExistence type="predicted"/>
<keyword evidence="2" id="KW-1185">Reference proteome</keyword>
<sequence length="94" mass="10527">MKENSINRYQFSLKTGSIAVVALVLSTTIAEAKVLNKDELAYGVTNPVPSCNGDSYDPYGGRMDEFLDPEDDLEHMDRLFESMGGERLDDPCYR</sequence>
<accession>A0A563W3R8</accession>
<dbReference type="AlphaFoldDB" id="A0A563W3R8"/>